<organism evidence="2 3">
    <name type="scientific">Spodoptera exigua</name>
    <name type="common">Beet armyworm</name>
    <name type="synonym">Noctua fulgens</name>
    <dbReference type="NCBI Taxonomy" id="7107"/>
    <lineage>
        <taxon>Eukaryota</taxon>
        <taxon>Metazoa</taxon>
        <taxon>Ecdysozoa</taxon>
        <taxon>Arthropoda</taxon>
        <taxon>Hexapoda</taxon>
        <taxon>Insecta</taxon>
        <taxon>Pterygota</taxon>
        <taxon>Neoptera</taxon>
        <taxon>Endopterygota</taxon>
        <taxon>Lepidoptera</taxon>
        <taxon>Glossata</taxon>
        <taxon>Ditrysia</taxon>
        <taxon>Noctuoidea</taxon>
        <taxon>Noctuidae</taxon>
        <taxon>Amphipyrinae</taxon>
        <taxon>Spodoptera</taxon>
    </lineage>
</organism>
<feature type="domain" description="Reverse transcriptase" evidence="1">
    <location>
        <begin position="1"/>
        <end position="260"/>
    </location>
</feature>
<reference evidence="2" key="1">
    <citation type="journal article" date="2021" name="G3 (Bethesda)">
        <title>Genome and transcriptome analysis of the beet armyworm Spodoptera exigua reveals targets for pest control. .</title>
        <authorList>
            <person name="Simon S."/>
            <person name="Breeschoten T."/>
            <person name="Jansen H.J."/>
            <person name="Dirks R.P."/>
            <person name="Schranz M.E."/>
            <person name="Ros V.I.D."/>
        </authorList>
    </citation>
    <scope>NUCLEOTIDE SEQUENCE</scope>
    <source>
        <strain evidence="2">TB_SE_WUR_2020</strain>
    </source>
</reference>
<comment type="caution">
    <text evidence="2">The sequence shown here is derived from an EMBL/GenBank/DDBJ whole genome shotgun (WGS) entry which is preliminary data.</text>
</comment>
<dbReference type="PANTHER" id="PTHR36688">
    <property type="entry name" value="ENDO/EXONUCLEASE/PHOSPHATASE DOMAIN-CONTAINING PROTEIN"/>
    <property type="match status" value="1"/>
</dbReference>
<dbReference type="PROSITE" id="PS50878">
    <property type="entry name" value="RT_POL"/>
    <property type="match status" value="1"/>
</dbReference>
<sequence>MVNACTVNQIQDKESWYVDNGATTHIAVSRKMFTDFREFDSNHTVTTADGTVIPAVGIGSIKVESKDATDTTEQDDDGEFVDAEGEENFPAEGEQQPLDIVEPLRVEVPRLEGEEEEIVVEPLRDEPQREEEPRYNLRDRLYGPRKASVGVCQGGILSPLIFILYIRRLNLILASDVKSLQFADDLVVYASGKDMVNVANILNKSLKGLNTYFSYLNLDVNALKSKLVVFGKKNKVLPCIYYNKVQIPFALEAKFLGVTFTHNLSWNKYIELICGRANRAFNVLKSLCRTSWGADPKILLILYKSLIRSHFEYGFLCFAADSRLVDKLEKIQNKSMRLITGGFKSTPINSMQVECNLPPFVLDSLI</sequence>
<evidence type="ECO:0000313" key="2">
    <source>
        <dbReference type="EMBL" id="KAH9638602.1"/>
    </source>
</evidence>
<dbReference type="InterPro" id="IPR000477">
    <property type="entry name" value="RT_dom"/>
</dbReference>
<dbReference type="Pfam" id="PF22936">
    <property type="entry name" value="Pol_BBD"/>
    <property type="match status" value="1"/>
</dbReference>
<dbReference type="Pfam" id="PF00078">
    <property type="entry name" value="RVT_1"/>
    <property type="match status" value="1"/>
</dbReference>
<accession>A0A922MM87</accession>
<evidence type="ECO:0000259" key="1">
    <source>
        <dbReference type="PROSITE" id="PS50878"/>
    </source>
</evidence>
<dbReference type="AlphaFoldDB" id="A0A922MM87"/>
<dbReference type="InterPro" id="IPR052560">
    <property type="entry name" value="RdDP_mobile_element"/>
</dbReference>
<name>A0A922MM87_SPOEX</name>
<evidence type="ECO:0000313" key="3">
    <source>
        <dbReference type="Proteomes" id="UP000814243"/>
    </source>
</evidence>
<proteinExistence type="predicted"/>
<dbReference type="PANTHER" id="PTHR36688:SF1">
    <property type="entry name" value="ENDONUCLEASE_EXONUCLEASE_PHOSPHATASE DOMAIN-CONTAINING PROTEIN"/>
    <property type="match status" value="1"/>
</dbReference>
<dbReference type="Proteomes" id="UP000814243">
    <property type="component" value="Unassembled WGS sequence"/>
</dbReference>
<dbReference type="InterPro" id="IPR054722">
    <property type="entry name" value="PolX-like_BBD"/>
</dbReference>
<gene>
    <name evidence="2" type="ORF">HF086_003847</name>
</gene>
<dbReference type="EMBL" id="JACEFF010000383">
    <property type="protein sequence ID" value="KAH9638602.1"/>
    <property type="molecule type" value="Genomic_DNA"/>
</dbReference>
<protein>
    <recommendedName>
        <fullName evidence="1">Reverse transcriptase domain-containing protein</fullName>
    </recommendedName>
</protein>